<accession>R7Q7Z7</accession>
<keyword evidence="2" id="KW-1185">Reference proteome</keyword>
<dbReference type="RefSeq" id="XP_005713398.1">
    <property type="nucleotide sequence ID" value="XM_005713341.1"/>
</dbReference>
<protein>
    <submittedName>
        <fullName evidence="1">Uncharacterized protein</fullName>
    </submittedName>
</protein>
<organism evidence="1 2">
    <name type="scientific">Chondrus crispus</name>
    <name type="common">Carrageen Irish moss</name>
    <name type="synonym">Polymorpha crispa</name>
    <dbReference type="NCBI Taxonomy" id="2769"/>
    <lineage>
        <taxon>Eukaryota</taxon>
        <taxon>Rhodophyta</taxon>
        <taxon>Florideophyceae</taxon>
        <taxon>Rhodymeniophycidae</taxon>
        <taxon>Gigartinales</taxon>
        <taxon>Gigartinaceae</taxon>
        <taxon>Chondrus</taxon>
    </lineage>
</organism>
<proteinExistence type="predicted"/>
<evidence type="ECO:0000313" key="2">
    <source>
        <dbReference type="Proteomes" id="UP000012073"/>
    </source>
</evidence>
<sequence length="72" mass="8411">MYRGGRDIVLPCVSGPKTALYRTRHCKILRFTPFLQQLACITAQKDRSQDAAITHTLHLHYTDSRLFKHFCY</sequence>
<dbReference type="KEGG" id="ccp:CHC_T00002317001"/>
<dbReference type="AlphaFoldDB" id="R7Q7Z7"/>
<evidence type="ECO:0000313" key="1">
    <source>
        <dbReference type="EMBL" id="CDF33595.1"/>
    </source>
</evidence>
<dbReference type="GeneID" id="17321108"/>
<name>R7Q7Z7_CHOCR</name>
<dbReference type="EMBL" id="HG001650">
    <property type="protein sequence ID" value="CDF33595.1"/>
    <property type="molecule type" value="Genomic_DNA"/>
</dbReference>
<dbReference type="Proteomes" id="UP000012073">
    <property type="component" value="Unassembled WGS sequence"/>
</dbReference>
<reference evidence="2" key="1">
    <citation type="journal article" date="2013" name="Proc. Natl. Acad. Sci. U.S.A.">
        <title>Genome structure and metabolic features in the red seaweed Chondrus crispus shed light on evolution of the Archaeplastida.</title>
        <authorList>
            <person name="Collen J."/>
            <person name="Porcel B."/>
            <person name="Carre W."/>
            <person name="Ball S.G."/>
            <person name="Chaparro C."/>
            <person name="Tonon T."/>
            <person name="Barbeyron T."/>
            <person name="Michel G."/>
            <person name="Noel B."/>
            <person name="Valentin K."/>
            <person name="Elias M."/>
            <person name="Artiguenave F."/>
            <person name="Arun A."/>
            <person name="Aury J.M."/>
            <person name="Barbosa-Neto J.F."/>
            <person name="Bothwell J.H."/>
            <person name="Bouget F.Y."/>
            <person name="Brillet L."/>
            <person name="Cabello-Hurtado F."/>
            <person name="Capella-Gutierrez S."/>
            <person name="Charrier B."/>
            <person name="Cladiere L."/>
            <person name="Cock J.M."/>
            <person name="Coelho S.M."/>
            <person name="Colleoni C."/>
            <person name="Czjzek M."/>
            <person name="Da Silva C."/>
            <person name="Delage L."/>
            <person name="Denoeud F."/>
            <person name="Deschamps P."/>
            <person name="Dittami S.M."/>
            <person name="Gabaldon T."/>
            <person name="Gachon C.M."/>
            <person name="Groisillier A."/>
            <person name="Herve C."/>
            <person name="Jabbari K."/>
            <person name="Katinka M."/>
            <person name="Kloareg B."/>
            <person name="Kowalczyk N."/>
            <person name="Labadie K."/>
            <person name="Leblanc C."/>
            <person name="Lopez P.J."/>
            <person name="McLachlan D.H."/>
            <person name="Meslet-Cladiere L."/>
            <person name="Moustafa A."/>
            <person name="Nehr Z."/>
            <person name="Nyvall Collen P."/>
            <person name="Panaud O."/>
            <person name="Partensky F."/>
            <person name="Poulain J."/>
            <person name="Rensing S.A."/>
            <person name="Rousvoal S."/>
            <person name="Samson G."/>
            <person name="Symeonidi A."/>
            <person name="Weissenbach J."/>
            <person name="Zambounis A."/>
            <person name="Wincker P."/>
            <person name="Boyen C."/>
        </authorList>
    </citation>
    <scope>NUCLEOTIDE SEQUENCE [LARGE SCALE GENOMIC DNA]</scope>
    <source>
        <strain evidence="2">cv. Stackhouse</strain>
    </source>
</reference>
<dbReference type="Gramene" id="CDF33595">
    <property type="protein sequence ID" value="CDF33595"/>
    <property type="gene ID" value="CHC_T00002317001"/>
</dbReference>
<gene>
    <name evidence="1" type="ORF">CHC_T00002317001</name>
</gene>